<dbReference type="Pfam" id="PF13426">
    <property type="entry name" value="PAS_9"/>
    <property type="match status" value="2"/>
</dbReference>
<dbReference type="CDD" id="cd01948">
    <property type="entry name" value="EAL"/>
    <property type="match status" value="1"/>
</dbReference>
<organism evidence="5 6">
    <name type="scientific">Modicisalibacter zincidurans</name>
    <dbReference type="NCBI Taxonomy" id="1178777"/>
    <lineage>
        <taxon>Bacteria</taxon>
        <taxon>Pseudomonadati</taxon>
        <taxon>Pseudomonadota</taxon>
        <taxon>Gammaproteobacteria</taxon>
        <taxon>Oceanospirillales</taxon>
        <taxon>Halomonadaceae</taxon>
        <taxon>Modicisalibacter</taxon>
    </lineage>
</organism>
<dbReference type="SMART" id="SM00091">
    <property type="entry name" value="PAS"/>
    <property type="match status" value="2"/>
</dbReference>
<reference evidence="6" key="1">
    <citation type="journal article" date="2019" name="Int. J. Syst. Evol. Microbiol.">
        <title>The Global Catalogue of Microorganisms (GCM) 10K type strain sequencing project: providing services to taxonomists for standard genome sequencing and annotation.</title>
        <authorList>
            <consortium name="The Broad Institute Genomics Platform"/>
            <consortium name="The Broad Institute Genome Sequencing Center for Infectious Disease"/>
            <person name="Wu L."/>
            <person name="Ma J."/>
        </authorList>
    </citation>
    <scope>NUCLEOTIDE SEQUENCE [LARGE SCALE GENOMIC DNA]</scope>
    <source>
        <strain evidence="6">JCM 18472</strain>
    </source>
</reference>
<evidence type="ECO:0000259" key="4">
    <source>
        <dbReference type="PROSITE" id="PS50887"/>
    </source>
</evidence>
<proteinExistence type="predicted"/>
<dbReference type="PROSITE" id="PS50883">
    <property type="entry name" value="EAL"/>
    <property type="match status" value="1"/>
</dbReference>
<dbReference type="Pfam" id="PF00990">
    <property type="entry name" value="GGDEF"/>
    <property type="match status" value="1"/>
</dbReference>
<dbReference type="PANTHER" id="PTHR44757">
    <property type="entry name" value="DIGUANYLATE CYCLASE DGCP"/>
    <property type="match status" value="1"/>
</dbReference>
<feature type="domain" description="PAS" evidence="1">
    <location>
        <begin position="127"/>
        <end position="172"/>
    </location>
</feature>
<dbReference type="SMART" id="SM00267">
    <property type="entry name" value="GGDEF"/>
    <property type="match status" value="1"/>
</dbReference>
<dbReference type="InterPro" id="IPR043128">
    <property type="entry name" value="Rev_trsase/Diguanyl_cyclase"/>
</dbReference>
<dbReference type="PROSITE" id="PS50113">
    <property type="entry name" value="PAC"/>
    <property type="match status" value="1"/>
</dbReference>
<comment type="caution">
    <text evidence="5">The sequence shown here is derived from an EMBL/GenBank/DDBJ whole genome shotgun (WGS) entry which is preliminary data.</text>
</comment>
<dbReference type="Gene3D" id="3.30.450.20">
    <property type="entry name" value="PAS domain"/>
    <property type="match status" value="2"/>
</dbReference>
<evidence type="ECO:0000259" key="3">
    <source>
        <dbReference type="PROSITE" id="PS50883"/>
    </source>
</evidence>
<dbReference type="InterPro" id="IPR052155">
    <property type="entry name" value="Biofilm_reg_signaling"/>
</dbReference>
<evidence type="ECO:0000313" key="6">
    <source>
        <dbReference type="Proteomes" id="UP001500074"/>
    </source>
</evidence>
<name>A0ABP9RKT2_9GAMM</name>
<dbReference type="InterPro" id="IPR000700">
    <property type="entry name" value="PAS-assoc_C"/>
</dbReference>
<dbReference type="CDD" id="cd00130">
    <property type="entry name" value="PAS"/>
    <property type="match status" value="2"/>
</dbReference>
<dbReference type="SMART" id="SM00086">
    <property type="entry name" value="PAC"/>
    <property type="match status" value="2"/>
</dbReference>
<dbReference type="InterPro" id="IPR035965">
    <property type="entry name" value="PAS-like_dom_sf"/>
</dbReference>
<evidence type="ECO:0008006" key="7">
    <source>
        <dbReference type="Google" id="ProtNLM"/>
    </source>
</evidence>
<feature type="domain" description="GGDEF" evidence="4">
    <location>
        <begin position="284"/>
        <end position="418"/>
    </location>
</feature>
<accession>A0ABP9RKT2</accession>
<dbReference type="SUPFAM" id="SSF55785">
    <property type="entry name" value="PYP-like sensor domain (PAS domain)"/>
    <property type="match status" value="2"/>
</dbReference>
<dbReference type="NCBIfam" id="TIGR00229">
    <property type="entry name" value="sensory_box"/>
    <property type="match status" value="2"/>
</dbReference>
<feature type="domain" description="EAL" evidence="3">
    <location>
        <begin position="424"/>
        <end position="677"/>
    </location>
</feature>
<dbReference type="CDD" id="cd01949">
    <property type="entry name" value="GGDEF"/>
    <property type="match status" value="1"/>
</dbReference>
<feature type="domain" description="PAC" evidence="2">
    <location>
        <begin position="200"/>
        <end position="252"/>
    </location>
</feature>
<dbReference type="InterPro" id="IPR000160">
    <property type="entry name" value="GGDEF_dom"/>
</dbReference>
<dbReference type="PROSITE" id="PS50112">
    <property type="entry name" value="PAS"/>
    <property type="match status" value="1"/>
</dbReference>
<dbReference type="InterPro" id="IPR035919">
    <property type="entry name" value="EAL_sf"/>
</dbReference>
<dbReference type="Proteomes" id="UP001500074">
    <property type="component" value="Unassembled WGS sequence"/>
</dbReference>
<evidence type="ECO:0000313" key="5">
    <source>
        <dbReference type="EMBL" id="GAA5179217.1"/>
    </source>
</evidence>
<dbReference type="EMBL" id="BAABKI010000047">
    <property type="protein sequence ID" value="GAA5179217.1"/>
    <property type="molecule type" value="Genomic_DNA"/>
</dbReference>
<dbReference type="NCBIfam" id="TIGR00254">
    <property type="entry name" value="GGDEF"/>
    <property type="match status" value="1"/>
</dbReference>
<dbReference type="InterPro" id="IPR000014">
    <property type="entry name" value="PAS"/>
</dbReference>
<dbReference type="InterPro" id="IPR001610">
    <property type="entry name" value="PAC"/>
</dbReference>
<dbReference type="PANTHER" id="PTHR44757:SF2">
    <property type="entry name" value="BIOFILM ARCHITECTURE MAINTENANCE PROTEIN MBAA"/>
    <property type="match status" value="1"/>
</dbReference>
<dbReference type="SMART" id="SM00052">
    <property type="entry name" value="EAL"/>
    <property type="match status" value="1"/>
</dbReference>
<sequence length="694" mass="76970">MGPLPPLLEPVVKVLELPGIAISIIDGEAAGFPVLYVNAGFEQLTGHSRQEVPVPACRVFVACDNETDIEAWLSEVLTSRTPTPHTLALCRRDGSQFWNELTLSVTETAARHRYVIATHRDVTDQRRQGLAKAVFDSTHDGIIITDAERTIVDTNPAFTVLTGYERAEVIGEKPHMLSSGKHDATFYQSLFAAVDKHGFWSGDIWNTRKDGSQLIENSTISAVRNDAGELINYVGVFRDITQQRLNQARLERMAIYDPLTGLYNREHFTVMLENHLAGLQYVESGLAVLFMDLDDFKPINDSYGHAAGDELLVEVSRRLKRLMRSTDIVARFGGDEFVIALGGMGNSDKASKVGQKIIDDLTQPLLLANGKQVNVSVSIGLAFTSDYRQSPPTLIDSADHAMYEAKLGGKNRIAKAQRFIESRSQDAFQRIREAFENGELELYYQPIIDLASNQTHSFEALARWRHPQKGLLGPQHFITVIMHSSLSLPFGQWLVREAGHMAKRFQDAGHATPVSINLSQDQIETGSFLRAIVETRDALKLTVPYLTIEVLESSHFHDLDLACSQLLEARLLGTSIALDDFGAGISSITYANHLPIDTLKIDRSAIKNIDSREDQRQFVGGIIDMAHAMQRQVLAEGVERDQQLEKLRELGCDLAQGFLFGEPMPVTALIERYLSADARPAYPLKAAAASERPA</sequence>
<evidence type="ECO:0000259" key="1">
    <source>
        <dbReference type="PROSITE" id="PS50112"/>
    </source>
</evidence>
<dbReference type="PROSITE" id="PS50887">
    <property type="entry name" value="GGDEF"/>
    <property type="match status" value="1"/>
</dbReference>
<dbReference type="InterPro" id="IPR001633">
    <property type="entry name" value="EAL_dom"/>
</dbReference>
<keyword evidence="6" id="KW-1185">Reference proteome</keyword>
<gene>
    <name evidence="5" type="ORF">GCM10023342_30690</name>
</gene>
<dbReference type="Gene3D" id="3.30.70.270">
    <property type="match status" value="1"/>
</dbReference>
<evidence type="ECO:0000259" key="2">
    <source>
        <dbReference type="PROSITE" id="PS50113"/>
    </source>
</evidence>
<dbReference type="RefSeq" id="WP_084173562.1">
    <property type="nucleotide sequence ID" value="NZ_BAABKI010000047.1"/>
</dbReference>
<dbReference type="Gene3D" id="3.20.20.450">
    <property type="entry name" value="EAL domain"/>
    <property type="match status" value="1"/>
</dbReference>
<dbReference type="SUPFAM" id="SSF141868">
    <property type="entry name" value="EAL domain-like"/>
    <property type="match status" value="1"/>
</dbReference>
<dbReference type="InterPro" id="IPR029787">
    <property type="entry name" value="Nucleotide_cyclase"/>
</dbReference>
<protein>
    <recommendedName>
        <fullName evidence="7">EAL domain-containing protein</fullName>
    </recommendedName>
</protein>
<dbReference type="Pfam" id="PF00563">
    <property type="entry name" value="EAL"/>
    <property type="match status" value="1"/>
</dbReference>
<dbReference type="SUPFAM" id="SSF55073">
    <property type="entry name" value="Nucleotide cyclase"/>
    <property type="match status" value="1"/>
</dbReference>